<sequence>MNRTSRNGVGIVKIIEIGQSAAKSFICCKTEKEQVQRLNGSWDLKILKI</sequence>
<dbReference type="AlphaFoldDB" id="A0A6C0KHC4"/>
<dbReference type="EMBL" id="MN740867">
    <property type="protein sequence ID" value="QHU15674.1"/>
    <property type="molecule type" value="Genomic_DNA"/>
</dbReference>
<organism evidence="1">
    <name type="scientific">viral metagenome</name>
    <dbReference type="NCBI Taxonomy" id="1070528"/>
    <lineage>
        <taxon>unclassified sequences</taxon>
        <taxon>metagenomes</taxon>
        <taxon>organismal metagenomes</taxon>
    </lineage>
</organism>
<accession>A0A6C0KHC4</accession>
<protein>
    <submittedName>
        <fullName evidence="1">Uncharacterized protein</fullName>
    </submittedName>
</protein>
<proteinExistence type="predicted"/>
<name>A0A6C0KHC4_9ZZZZ</name>
<reference evidence="1" key="1">
    <citation type="journal article" date="2020" name="Nature">
        <title>Giant virus diversity and host interactions through global metagenomics.</title>
        <authorList>
            <person name="Schulz F."/>
            <person name="Roux S."/>
            <person name="Paez-Espino D."/>
            <person name="Jungbluth S."/>
            <person name="Walsh D.A."/>
            <person name="Denef V.J."/>
            <person name="McMahon K.D."/>
            <person name="Konstantinidis K.T."/>
            <person name="Eloe-Fadrosh E.A."/>
            <person name="Kyrpides N.C."/>
            <person name="Woyke T."/>
        </authorList>
    </citation>
    <scope>NUCLEOTIDE SEQUENCE</scope>
    <source>
        <strain evidence="1">GVMAG-S-3300010158-109</strain>
    </source>
</reference>
<evidence type="ECO:0000313" key="1">
    <source>
        <dbReference type="EMBL" id="QHU15674.1"/>
    </source>
</evidence>